<evidence type="ECO:0000259" key="9">
    <source>
        <dbReference type="Pfam" id="PF00266"/>
    </source>
</evidence>
<protein>
    <submittedName>
        <fullName evidence="10">Cysteine desulfurase</fullName>
        <ecNumber evidence="10">2.8.1.7</ecNumber>
    </submittedName>
</protein>
<dbReference type="PANTHER" id="PTHR11601:SF34">
    <property type="entry name" value="CYSTEINE DESULFURASE"/>
    <property type="match status" value="1"/>
</dbReference>
<gene>
    <name evidence="10" type="ORF">FHX74_002013</name>
</gene>
<dbReference type="InterPro" id="IPR015424">
    <property type="entry name" value="PyrdxlP-dep_Trfase"/>
</dbReference>
<dbReference type="AlphaFoldDB" id="A0A7W3ISE1"/>
<feature type="domain" description="Aminotransferase class V" evidence="9">
    <location>
        <begin position="12"/>
        <end position="377"/>
    </location>
</feature>
<evidence type="ECO:0000256" key="8">
    <source>
        <dbReference type="ARBA" id="ARBA00050776"/>
    </source>
</evidence>
<dbReference type="InterPro" id="IPR016454">
    <property type="entry name" value="Cysteine_dSase"/>
</dbReference>
<comment type="catalytic activity">
    <reaction evidence="8">
        <text>(sulfur carrier)-H + L-cysteine = (sulfur carrier)-SH + L-alanine</text>
        <dbReference type="Rhea" id="RHEA:43892"/>
        <dbReference type="Rhea" id="RHEA-COMP:14737"/>
        <dbReference type="Rhea" id="RHEA-COMP:14739"/>
        <dbReference type="ChEBI" id="CHEBI:29917"/>
        <dbReference type="ChEBI" id="CHEBI:35235"/>
        <dbReference type="ChEBI" id="CHEBI:57972"/>
        <dbReference type="ChEBI" id="CHEBI:64428"/>
        <dbReference type="EC" id="2.8.1.7"/>
    </reaction>
</comment>
<evidence type="ECO:0000256" key="5">
    <source>
        <dbReference type="ARBA" id="ARBA00022898"/>
    </source>
</evidence>
<evidence type="ECO:0000256" key="6">
    <source>
        <dbReference type="ARBA" id="ARBA00023004"/>
    </source>
</evidence>
<keyword evidence="7" id="KW-0411">Iron-sulfur</keyword>
<dbReference type="InterPro" id="IPR015422">
    <property type="entry name" value="PyrdxlP-dep_Trfase_small"/>
</dbReference>
<dbReference type="GO" id="GO:0046872">
    <property type="term" value="F:metal ion binding"/>
    <property type="evidence" value="ECO:0007669"/>
    <property type="project" value="UniProtKB-KW"/>
</dbReference>
<name>A0A7W3ISE1_9ACTN</name>
<dbReference type="Proteomes" id="UP000523079">
    <property type="component" value="Unassembled WGS sequence"/>
</dbReference>
<dbReference type="Gene3D" id="3.90.1150.10">
    <property type="entry name" value="Aspartate Aminotransferase, domain 1"/>
    <property type="match status" value="1"/>
</dbReference>
<comment type="caution">
    <text evidence="10">The sequence shown here is derived from an EMBL/GenBank/DDBJ whole genome shotgun (WGS) entry which is preliminary data.</text>
</comment>
<dbReference type="EMBL" id="JACGWT010000003">
    <property type="protein sequence ID" value="MBA8794394.1"/>
    <property type="molecule type" value="Genomic_DNA"/>
</dbReference>
<proteinExistence type="inferred from homology"/>
<evidence type="ECO:0000256" key="4">
    <source>
        <dbReference type="ARBA" id="ARBA00022723"/>
    </source>
</evidence>
<dbReference type="GO" id="GO:0031071">
    <property type="term" value="F:cysteine desulfurase activity"/>
    <property type="evidence" value="ECO:0007669"/>
    <property type="project" value="UniProtKB-EC"/>
</dbReference>
<dbReference type="SUPFAM" id="SSF53383">
    <property type="entry name" value="PLP-dependent transferases"/>
    <property type="match status" value="1"/>
</dbReference>
<dbReference type="Pfam" id="PF00266">
    <property type="entry name" value="Aminotran_5"/>
    <property type="match status" value="1"/>
</dbReference>
<dbReference type="InterPro" id="IPR000192">
    <property type="entry name" value="Aminotrans_V_dom"/>
</dbReference>
<dbReference type="Gene3D" id="3.40.640.10">
    <property type="entry name" value="Type I PLP-dependent aspartate aminotransferase-like (Major domain)"/>
    <property type="match status" value="1"/>
</dbReference>
<keyword evidence="4" id="KW-0479">Metal-binding</keyword>
<evidence type="ECO:0000256" key="3">
    <source>
        <dbReference type="ARBA" id="ARBA00022679"/>
    </source>
</evidence>
<keyword evidence="11" id="KW-1185">Reference proteome</keyword>
<reference evidence="10 11" key="1">
    <citation type="submission" date="2020-07" db="EMBL/GenBank/DDBJ databases">
        <title>Sequencing the genomes of 1000 actinobacteria strains.</title>
        <authorList>
            <person name="Klenk H.-P."/>
        </authorList>
    </citation>
    <scope>NUCLEOTIDE SEQUENCE [LARGE SCALE GENOMIC DNA]</scope>
    <source>
        <strain evidence="10 11">DSM 100723</strain>
    </source>
</reference>
<dbReference type="PIRSF" id="PIRSF005572">
    <property type="entry name" value="NifS"/>
    <property type="match status" value="1"/>
</dbReference>
<dbReference type="EC" id="2.8.1.7" evidence="10"/>
<dbReference type="GO" id="GO:0051536">
    <property type="term" value="F:iron-sulfur cluster binding"/>
    <property type="evidence" value="ECO:0007669"/>
    <property type="project" value="UniProtKB-KW"/>
</dbReference>
<dbReference type="RefSeq" id="WP_182559979.1">
    <property type="nucleotide sequence ID" value="NZ_JACGWT010000003.1"/>
</dbReference>
<comment type="similarity">
    <text evidence="2">Belongs to the class-V pyridoxal-phosphate-dependent aminotransferase family. NifS/IscS subfamily.</text>
</comment>
<accession>A0A7W3ISE1</accession>
<organism evidence="10 11">
    <name type="scientific">Microlunatus kandeliicorticis</name>
    <dbReference type="NCBI Taxonomy" id="1759536"/>
    <lineage>
        <taxon>Bacteria</taxon>
        <taxon>Bacillati</taxon>
        <taxon>Actinomycetota</taxon>
        <taxon>Actinomycetes</taxon>
        <taxon>Propionibacteriales</taxon>
        <taxon>Propionibacteriaceae</taxon>
        <taxon>Microlunatus</taxon>
    </lineage>
</organism>
<evidence type="ECO:0000256" key="7">
    <source>
        <dbReference type="ARBA" id="ARBA00023014"/>
    </source>
</evidence>
<dbReference type="InterPro" id="IPR015421">
    <property type="entry name" value="PyrdxlP-dep_Trfase_major"/>
</dbReference>
<evidence type="ECO:0000313" key="10">
    <source>
        <dbReference type="EMBL" id="MBA8794394.1"/>
    </source>
</evidence>
<keyword evidence="5" id="KW-0663">Pyridoxal phosphate</keyword>
<keyword evidence="6" id="KW-0408">Iron</keyword>
<keyword evidence="3 10" id="KW-0808">Transferase</keyword>
<evidence type="ECO:0000256" key="1">
    <source>
        <dbReference type="ARBA" id="ARBA00001933"/>
    </source>
</evidence>
<evidence type="ECO:0000256" key="2">
    <source>
        <dbReference type="ARBA" id="ARBA00006490"/>
    </source>
</evidence>
<sequence length="395" mass="40335">MREGPQQEGRRVFLDGSAGEPLRPEAVDAWVAAAGAGWGDPLALHHPGRQAAMALDGCRAAVADVVGARPEDVVFTGSAAQARRAAVAGLALGRRRAGTTVVTTTVEHSAVLAAADEVGGFTDPADGDLPAGRVGVDALGRLDLDQWRAAVAGPGVALACLQVGNHEVGTRQPVEPAVEAAVAAGVPVVLDATAAFGRVDLRALTGWSALVGGADAVGGPASVGFLVLARGSRWRPPHPVDDYQDGRWPGTPDLPGIVAATTALDATERERPTTGPRIAALVDRLRAGVADRVPLVELVGDPVDRLPHLLTFSVLYVTGEALATELDRAGFAVGSGSACSSRSEVPSHVLAAMGALTSGNVRLGLTRDTTADDVEAFLDVLPGTVAELRDRLGAP</sequence>
<dbReference type="PANTHER" id="PTHR11601">
    <property type="entry name" value="CYSTEINE DESULFURYLASE FAMILY MEMBER"/>
    <property type="match status" value="1"/>
</dbReference>
<evidence type="ECO:0000313" key="11">
    <source>
        <dbReference type="Proteomes" id="UP000523079"/>
    </source>
</evidence>
<comment type="cofactor">
    <cofactor evidence="1">
        <name>pyridoxal 5'-phosphate</name>
        <dbReference type="ChEBI" id="CHEBI:597326"/>
    </cofactor>
</comment>